<sequence length="210" mass="22552">MKPPPKQARAAATRERLLDVAGALLAEVGIERISTNRIAARAGVSPPALYRYFADKYAVLEALGRRLMARQNDVLDAWVLRHAPGGIAAMADHIGELLADTAAVTRAEPGAAWTLRALHATPALVHVRLESHRSVTDRLAAACTPHLPGVDPAMLWRRLRLAVELGFAAEEMLGEEDRLDPAAVHADIAAMLGGAMRELAASYGQQSARH</sequence>
<accession>A0A239HY74</accession>
<dbReference type="RefSeq" id="WP_089215895.1">
    <property type="nucleotide sequence ID" value="NZ_FZPA01000006.1"/>
</dbReference>
<dbReference type="GO" id="GO:0003700">
    <property type="term" value="F:DNA-binding transcription factor activity"/>
    <property type="evidence" value="ECO:0007669"/>
    <property type="project" value="TreeGrafter"/>
</dbReference>
<dbReference type="AlphaFoldDB" id="A0A239HY74"/>
<dbReference type="PROSITE" id="PS50977">
    <property type="entry name" value="HTH_TETR_2"/>
    <property type="match status" value="1"/>
</dbReference>
<dbReference type="PANTHER" id="PTHR30055:SF226">
    <property type="entry name" value="HTH-TYPE TRANSCRIPTIONAL REGULATOR PKSA"/>
    <property type="match status" value="1"/>
</dbReference>
<dbReference type="PRINTS" id="PR00455">
    <property type="entry name" value="HTHTETR"/>
</dbReference>
<feature type="domain" description="HTH tetR-type" evidence="3">
    <location>
        <begin position="11"/>
        <end position="71"/>
    </location>
</feature>
<dbReference type="InterPro" id="IPR023772">
    <property type="entry name" value="DNA-bd_HTH_TetR-type_CS"/>
</dbReference>
<reference evidence="4 5" key="1">
    <citation type="submission" date="2017-06" db="EMBL/GenBank/DDBJ databases">
        <authorList>
            <person name="Kim H.J."/>
            <person name="Triplett B.A."/>
        </authorList>
    </citation>
    <scope>NUCLEOTIDE SEQUENCE [LARGE SCALE GENOMIC DNA]</scope>
    <source>
        <strain evidence="4 5">DS15</strain>
    </source>
</reference>
<dbReference type="PROSITE" id="PS01081">
    <property type="entry name" value="HTH_TETR_1"/>
    <property type="match status" value="1"/>
</dbReference>
<dbReference type="Gene3D" id="1.10.357.10">
    <property type="entry name" value="Tetracycline Repressor, domain 2"/>
    <property type="match status" value="1"/>
</dbReference>
<organism evidence="4 5">
    <name type="scientific">Sphingopyxis indica</name>
    <dbReference type="NCBI Taxonomy" id="436663"/>
    <lineage>
        <taxon>Bacteria</taxon>
        <taxon>Pseudomonadati</taxon>
        <taxon>Pseudomonadota</taxon>
        <taxon>Alphaproteobacteria</taxon>
        <taxon>Sphingomonadales</taxon>
        <taxon>Sphingomonadaceae</taxon>
        <taxon>Sphingopyxis</taxon>
    </lineage>
</organism>
<dbReference type="GO" id="GO:0000976">
    <property type="term" value="F:transcription cis-regulatory region binding"/>
    <property type="evidence" value="ECO:0007669"/>
    <property type="project" value="TreeGrafter"/>
</dbReference>
<dbReference type="OrthoDB" id="9779746at2"/>
<dbReference type="Pfam" id="PF00440">
    <property type="entry name" value="TetR_N"/>
    <property type="match status" value="1"/>
</dbReference>
<gene>
    <name evidence="4" type="ORF">SAMN06295955_106186</name>
</gene>
<evidence type="ECO:0000256" key="2">
    <source>
        <dbReference type="PROSITE-ProRule" id="PRU00335"/>
    </source>
</evidence>
<feature type="DNA-binding region" description="H-T-H motif" evidence="2">
    <location>
        <begin position="34"/>
        <end position="53"/>
    </location>
</feature>
<keyword evidence="1 2" id="KW-0238">DNA-binding</keyword>
<protein>
    <submittedName>
        <fullName evidence="4">Transcriptional regulator, TetR family</fullName>
    </submittedName>
</protein>
<dbReference type="Proteomes" id="UP000198339">
    <property type="component" value="Unassembled WGS sequence"/>
</dbReference>
<name>A0A239HY74_9SPHN</name>
<evidence type="ECO:0000259" key="3">
    <source>
        <dbReference type="PROSITE" id="PS50977"/>
    </source>
</evidence>
<dbReference type="InterPro" id="IPR009057">
    <property type="entry name" value="Homeodomain-like_sf"/>
</dbReference>
<proteinExistence type="predicted"/>
<dbReference type="SUPFAM" id="SSF46689">
    <property type="entry name" value="Homeodomain-like"/>
    <property type="match status" value="1"/>
</dbReference>
<dbReference type="InterPro" id="IPR001647">
    <property type="entry name" value="HTH_TetR"/>
</dbReference>
<keyword evidence="5" id="KW-1185">Reference proteome</keyword>
<evidence type="ECO:0000313" key="4">
    <source>
        <dbReference type="EMBL" id="SNS86182.1"/>
    </source>
</evidence>
<dbReference type="PANTHER" id="PTHR30055">
    <property type="entry name" value="HTH-TYPE TRANSCRIPTIONAL REGULATOR RUTR"/>
    <property type="match status" value="1"/>
</dbReference>
<dbReference type="InterPro" id="IPR050109">
    <property type="entry name" value="HTH-type_TetR-like_transc_reg"/>
</dbReference>
<evidence type="ECO:0000256" key="1">
    <source>
        <dbReference type="ARBA" id="ARBA00023125"/>
    </source>
</evidence>
<evidence type="ECO:0000313" key="5">
    <source>
        <dbReference type="Proteomes" id="UP000198339"/>
    </source>
</evidence>
<dbReference type="EMBL" id="FZPA01000006">
    <property type="protein sequence ID" value="SNS86182.1"/>
    <property type="molecule type" value="Genomic_DNA"/>
</dbReference>